<gene>
    <name evidence="1" type="ORF">MSPICULIGERA_LOCUS5519</name>
</gene>
<protein>
    <submittedName>
        <fullName evidence="1">Uncharacterized protein</fullName>
    </submittedName>
</protein>
<reference evidence="1" key="1">
    <citation type="submission" date="2023-06" db="EMBL/GenBank/DDBJ databases">
        <authorList>
            <person name="Delattre M."/>
        </authorList>
    </citation>
    <scope>NUCLEOTIDE SEQUENCE</scope>
    <source>
        <strain evidence="1">AF72</strain>
    </source>
</reference>
<name>A0AA36CEK8_9BILA</name>
<evidence type="ECO:0000313" key="2">
    <source>
        <dbReference type="Proteomes" id="UP001177023"/>
    </source>
</evidence>
<dbReference type="EMBL" id="CATQJA010001362">
    <property type="protein sequence ID" value="CAJ0566941.1"/>
    <property type="molecule type" value="Genomic_DNA"/>
</dbReference>
<dbReference type="Proteomes" id="UP001177023">
    <property type="component" value="Unassembled WGS sequence"/>
</dbReference>
<keyword evidence="2" id="KW-1185">Reference proteome</keyword>
<organism evidence="1 2">
    <name type="scientific">Mesorhabditis spiculigera</name>
    <dbReference type="NCBI Taxonomy" id="96644"/>
    <lineage>
        <taxon>Eukaryota</taxon>
        <taxon>Metazoa</taxon>
        <taxon>Ecdysozoa</taxon>
        <taxon>Nematoda</taxon>
        <taxon>Chromadorea</taxon>
        <taxon>Rhabditida</taxon>
        <taxon>Rhabditina</taxon>
        <taxon>Rhabditomorpha</taxon>
        <taxon>Rhabditoidea</taxon>
        <taxon>Rhabditidae</taxon>
        <taxon>Mesorhabditinae</taxon>
        <taxon>Mesorhabditis</taxon>
    </lineage>
</organism>
<comment type="caution">
    <text evidence="1">The sequence shown here is derived from an EMBL/GenBank/DDBJ whole genome shotgun (WGS) entry which is preliminary data.</text>
</comment>
<accession>A0AA36CEK8</accession>
<evidence type="ECO:0000313" key="1">
    <source>
        <dbReference type="EMBL" id="CAJ0566941.1"/>
    </source>
</evidence>
<sequence>MPYPLNYDPGSSVICPLLHGFCCAGLLSHSRRAAKSWTHTVEGYNSCCMRAFFKGRPENRLQLDTASSLDFFKSFIDLFDPRIIGVHQNCNFRFNDPLLRLSLESPKRPLAFSAWFHACTNAIPALSEWVDGMTGRYSSGLDCRLIVGIMDLLPQPHGHCEPGEFCQQLCAKINNEPCVQLHCWYLIRSSDRSIWDRTVAQMAMLLEAVLKNPPTDPTAKRIVALEFARTTDEDFDKISLDVSQCWRMGRAAVKLLESQMTGDYAIYWKKTKVGFKTRITPDTVVFVGRLVIAKNFEGNASAIRRELHHRQLEARACEMMLLNGEPVRKNNTLSRARSAILC</sequence>
<proteinExistence type="predicted"/>
<dbReference type="AlphaFoldDB" id="A0AA36CEK8"/>
<feature type="non-terminal residue" evidence="1">
    <location>
        <position position="1"/>
    </location>
</feature>